<dbReference type="Gene3D" id="3.40.50.720">
    <property type="entry name" value="NAD(P)-binding Rossmann-like Domain"/>
    <property type="match status" value="1"/>
</dbReference>
<name>A0AA86J306_9BURK</name>
<dbReference type="SUPFAM" id="SSF51735">
    <property type="entry name" value="NAD(P)-binding Rossmann-fold domains"/>
    <property type="match status" value="1"/>
</dbReference>
<feature type="domain" description="SAF" evidence="1">
    <location>
        <begin position="360"/>
        <end position="425"/>
    </location>
</feature>
<dbReference type="EMBL" id="AP028947">
    <property type="protein sequence ID" value="BET26791.1"/>
    <property type="molecule type" value="Genomic_DNA"/>
</dbReference>
<dbReference type="InterPro" id="IPR036291">
    <property type="entry name" value="NAD(P)-bd_dom_sf"/>
</dbReference>
<dbReference type="AlphaFoldDB" id="A0AA86J306"/>
<sequence>MNLFSKLQQRAAEGKPLRVGLIGAGKFGSMYLSQVPRTPGIHMVGIADLSPTRAKAALSNVGWKEDAYSAASLEQAARLGNTAIIEDGMKLIESPFVDIIIDSTGNPAVGIAHVLACCEFKKHIVMVNVEADALAGPLLKRKADEAGIVYSLAYGDQPALIFEMVDWARAAGFSVVAAGKGTKYLPTYHESTPDTVWNHYGLTAEDAAKGGMNAQMFNSFLDGTKSAIEMAAVANATGLAAPSGLKFPAVGVDDLARILKPKEHGGILDQRGQVEVISSVERDTRPVFRDLRWGVYVTFAADSDYVARCFKEYGLITDPSGQYSSMYKPFHLIGLELGISVASIGLRHEATGAPICWHGDVVATAKRDLQAGEMLDGEGGYTVYGKLMPAQESIALGGLPLGLAHGVKLLKPVKAGQPVGWADVAFDATSTAVKFRREMEGTFNV</sequence>
<protein>
    <submittedName>
        <fullName evidence="2">Gfo/Idh/MocA family oxidoreductase</fullName>
    </submittedName>
</protein>
<dbReference type="PANTHER" id="PTHR37850:SF3">
    <property type="entry name" value="BLR7815 PROTEIN"/>
    <property type="match status" value="1"/>
</dbReference>
<keyword evidence="3" id="KW-1185">Reference proteome</keyword>
<dbReference type="KEGG" id="lto:RGQ30_22920"/>
<reference evidence="2 3" key="1">
    <citation type="submission" date="2023-10" db="EMBL/GenBank/DDBJ databases">
        <title>Complete Genome Sequence of Limnobacter thiooxidans CS-K2T, Isolated from freshwater lake sediments in Bavaria, Germany.</title>
        <authorList>
            <person name="Naruki M."/>
            <person name="Watanabe A."/>
            <person name="Warashina T."/>
            <person name="Morita T."/>
            <person name="Arakawa K."/>
        </authorList>
    </citation>
    <scope>NUCLEOTIDE SEQUENCE [LARGE SCALE GENOMIC DNA]</scope>
    <source>
        <strain evidence="2 3">CS-K2</strain>
    </source>
</reference>
<dbReference type="Pfam" id="PF21135">
    <property type="entry name" value="DRL_cat"/>
    <property type="match status" value="1"/>
</dbReference>
<dbReference type="SMART" id="SM00858">
    <property type="entry name" value="SAF"/>
    <property type="match status" value="1"/>
</dbReference>
<dbReference type="InterPro" id="IPR013974">
    <property type="entry name" value="SAF"/>
</dbReference>
<evidence type="ECO:0000313" key="2">
    <source>
        <dbReference type="EMBL" id="BET26791.1"/>
    </source>
</evidence>
<gene>
    <name evidence="2" type="ORF">RGQ30_22920</name>
</gene>
<dbReference type="Pfam" id="PF08666">
    <property type="entry name" value="SAF"/>
    <property type="match status" value="1"/>
</dbReference>
<organism evidence="2 3">
    <name type="scientific">Limnobacter thiooxidans</name>
    <dbReference type="NCBI Taxonomy" id="131080"/>
    <lineage>
        <taxon>Bacteria</taxon>
        <taxon>Pseudomonadati</taxon>
        <taxon>Pseudomonadota</taxon>
        <taxon>Betaproteobacteria</taxon>
        <taxon>Burkholderiales</taxon>
        <taxon>Burkholderiaceae</taxon>
        <taxon>Limnobacter</taxon>
    </lineage>
</organism>
<dbReference type="Proteomes" id="UP001329151">
    <property type="component" value="Chromosome"/>
</dbReference>
<proteinExistence type="predicted"/>
<accession>A0AA86J306</accession>
<evidence type="ECO:0000259" key="1">
    <source>
        <dbReference type="SMART" id="SM00858"/>
    </source>
</evidence>
<dbReference type="RefSeq" id="WP_130555771.1">
    <property type="nucleotide sequence ID" value="NZ_AP028947.1"/>
</dbReference>
<dbReference type="CDD" id="cd11616">
    <property type="entry name" value="SAF_DH_OX_like"/>
    <property type="match status" value="1"/>
</dbReference>
<dbReference type="PANTHER" id="PTHR37850">
    <property type="entry name" value="STRU PROTEIN"/>
    <property type="match status" value="1"/>
</dbReference>
<evidence type="ECO:0000313" key="3">
    <source>
        <dbReference type="Proteomes" id="UP001329151"/>
    </source>
</evidence>
<dbReference type="InterPro" id="IPR048423">
    <property type="entry name" value="DRL_cat"/>
</dbReference>